<name>A0A9N7V8W2_PLEPL</name>
<sequence length="236" mass="25177">MDASPVDEGVCCMLCRRNRVPHESGSGTAALSGDKVCQQRGRVSALGLVDVSTGGVPGKGGEQELPAELSESPLRTNSGLAVGRVFVHVALRTRLDPPRGLDSHMPFSLPPMPPPPIPIPSPQTDLPPAHKPAPPPPKKKNSDMKGHLTSDDIQDTGGRPEELLNPAEYMSYQRVCDMEPFPSAQPAAAYPPPPVTFLPQHPYTQPPASEPMYSNTSFAAPPGPRAPFTFPKEQSV</sequence>
<protein>
    <submittedName>
        <fullName evidence="2">Uncharacterized protein</fullName>
    </submittedName>
</protein>
<organism evidence="2 3">
    <name type="scientific">Pleuronectes platessa</name>
    <name type="common">European plaice</name>
    <dbReference type="NCBI Taxonomy" id="8262"/>
    <lineage>
        <taxon>Eukaryota</taxon>
        <taxon>Metazoa</taxon>
        <taxon>Chordata</taxon>
        <taxon>Craniata</taxon>
        <taxon>Vertebrata</taxon>
        <taxon>Euteleostomi</taxon>
        <taxon>Actinopterygii</taxon>
        <taxon>Neopterygii</taxon>
        <taxon>Teleostei</taxon>
        <taxon>Neoteleostei</taxon>
        <taxon>Acanthomorphata</taxon>
        <taxon>Carangaria</taxon>
        <taxon>Pleuronectiformes</taxon>
        <taxon>Pleuronectoidei</taxon>
        <taxon>Pleuronectidae</taxon>
        <taxon>Pleuronectes</taxon>
    </lineage>
</organism>
<feature type="compositionally biased region" description="Basic and acidic residues" evidence="1">
    <location>
        <begin position="140"/>
        <end position="150"/>
    </location>
</feature>
<evidence type="ECO:0000256" key="1">
    <source>
        <dbReference type="SAM" id="MobiDB-lite"/>
    </source>
</evidence>
<dbReference type="AlphaFoldDB" id="A0A9N7V8W2"/>
<keyword evidence="3" id="KW-1185">Reference proteome</keyword>
<gene>
    <name evidence="2" type="ORF">PLEPLA_LOCUS35641</name>
</gene>
<proteinExistence type="predicted"/>
<evidence type="ECO:0000313" key="3">
    <source>
        <dbReference type="Proteomes" id="UP001153269"/>
    </source>
</evidence>
<evidence type="ECO:0000313" key="2">
    <source>
        <dbReference type="EMBL" id="CAB1447976.1"/>
    </source>
</evidence>
<reference evidence="2" key="1">
    <citation type="submission" date="2020-03" db="EMBL/GenBank/DDBJ databases">
        <authorList>
            <person name="Weist P."/>
        </authorList>
    </citation>
    <scope>NUCLEOTIDE SEQUENCE</scope>
</reference>
<accession>A0A9N7V8W2</accession>
<dbReference type="Proteomes" id="UP001153269">
    <property type="component" value="Unassembled WGS sequence"/>
</dbReference>
<dbReference type="EMBL" id="CADEAL010003961">
    <property type="protein sequence ID" value="CAB1447976.1"/>
    <property type="molecule type" value="Genomic_DNA"/>
</dbReference>
<feature type="region of interest" description="Disordered" evidence="1">
    <location>
        <begin position="96"/>
        <end position="166"/>
    </location>
</feature>
<feature type="compositionally biased region" description="Pro residues" evidence="1">
    <location>
        <begin position="108"/>
        <end position="121"/>
    </location>
</feature>
<feature type="region of interest" description="Disordered" evidence="1">
    <location>
        <begin position="182"/>
        <end position="236"/>
    </location>
</feature>
<comment type="caution">
    <text evidence="2">The sequence shown here is derived from an EMBL/GenBank/DDBJ whole genome shotgun (WGS) entry which is preliminary data.</text>
</comment>